<evidence type="ECO:0000313" key="4">
    <source>
        <dbReference type="Proteomes" id="UP001610563"/>
    </source>
</evidence>
<feature type="region of interest" description="Disordered" evidence="1">
    <location>
        <begin position="45"/>
        <end position="71"/>
    </location>
</feature>
<evidence type="ECO:0000313" key="3">
    <source>
        <dbReference type="EMBL" id="KAL2793009.1"/>
    </source>
</evidence>
<comment type="caution">
    <text evidence="3">The sequence shown here is derived from an EMBL/GenBank/DDBJ whole genome shotgun (WGS) entry which is preliminary data.</text>
</comment>
<gene>
    <name evidence="3" type="ORF">BJX66DRAFT_339225</name>
</gene>
<proteinExistence type="predicted"/>
<dbReference type="EMBL" id="JBFTWV010000063">
    <property type="protein sequence ID" value="KAL2793009.1"/>
    <property type="molecule type" value="Genomic_DNA"/>
</dbReference>
<reference evidence="3 4" key="1">
    <citation type="submission" date="2024-07" db="EMBL/GenBank/DDBJ databases">
        <title>Section-level genome sequencing and comparative genomics of Aspergillus sections Usti and Cavernicolus.</title>
        <authorList>
            <consortium name="Lawrence Berkeley National Laboratory"/>
            <person name="Nybo J.L."/>
            <person name="Vesth T.C."/>
            <person name="Theobald S."/>
            <person name="Frisvad J.C."/>
            <person name="Larsen T.O."/>
            <person name="Kjaerboelling I."/>
            <person name="Rothschild-Mancinelli K."/>
            <person name="Lyhne E.K."/>
            <person name="Kogle M.E."/>
            <person name="Barry K."/>
            <person name="Clum A."/>
            <person name="Na H."/>
            <person name="Ledsgaard L."/>
            <person name="Lin J."/>
            <person name="Lipzen A."/>
            <person name="Kuo A."/>
            <person name="Riley R."/>
            <person name="Mondo S."/>
            <person name="Labutti K."/>
            <person name="Haridas S."/>
            <person name="Pangalinan J."/>
            <person name="Salamov A.A."/>
            <person name="Simmons B.A."/>
            <person name="Magnuson J.K."/>
            <person name="Chen J."/>
            <person name="Drula E."/>
            <person name="Henrissat B."/>
            <person name="Wiebenga A."/>
            <person name="Lubbers R.J."/>
            <person name="Gomes A.C."/>
            <person name="Makela M.R."/>
            <person name="Stajich J."/>
            <person name="Grigoriev I.V."/>
            <person name="Mortensen U.H."/>
            <person name="De Vries R.P."/>
            <person name="Baker S.E."/>
            <person name="Andersen M.R."/>
        </authorList>
    </citation>
    <scope>NUCLEOTIDE SEQUENCE [LARGE SCALE GENOMIC DNA]</scope>
    <source>
        <strain evidence="3 4">CBS 209.92</strain>
    </source>
</reference>
<keyword evidence="4" id="KW-1185">Reference proteome</keyword>
<dbReference type="PANTHER" id="PTHR43139">
    <property type="entry name" value="SI:DKEY-122A22.2"/>
    <property type="match status" value="1"/>
</dbReference>
<dbReference type="PANTHER" id="PTHR43139:SF52">
    <property type="entry name" value="SI:DKEY-122A22.2"/>
    <property type="match status" value="1"/>
</dbReference>
<evidence type="ECO:0000259" key="2">
    <source>
        <dbReference type="Pfam" id="PF12697"/>
    </source>
</evidence>
<dbReference type="InterPro" id="IPR052370">
    <property type="entry name" value="Meta-cleavage_hydrolase"/>
</dbReference>
<feature type="compositionally biased region" description="Low complexity" evidence="1">
    <location>
        <begin position="56"/>
        <end position="66"/>
    </location>
</feature>
<name>A0ABR4G1X6_9EURO</name>
<sequence length="374" mass="40714">MDPSPVPSPAAAAVPQPGPEPQPTISMIPIGNGTQAHSVTHSLWTSISGPAHDSTQAQEQDQHQNQAPLSTSRKSPLIVVIAGAGDVASSYVALERLLRPFARVFLYDRTGLGRSQAAPEGYRPSAVIAAEELHALLSAMATKNRDNESEADISPQEYILVAHSYGGIIAREFLHLNPSTVAGLVLVDCATERSSELLTFPDPNIVAVMGDLNFARVTGLRADTVLSDEEWRVRARDIRAGAAMAASEAKSFVEVCETLREKDQVRNQALGDRPLVVIRADGVRDYERIYEAGVKAGYGSPEQQRAFRHLLDRWEGIDREVQEGQLGLSRVKRLIRIEDCGHNVHLVRPDAVVEGVRWVLDMISRADINNGSEG</sequence>
<dbReference type="GO" id="GO:0016787">
    <property type="term" value="F:hydrolase activity"/>
    <property type="evidence" value="ECO:0007669"/>
    <property type="project" value="UniProtKB-KW"/>
</dbReference>
<dbReference type="Proteomes" id="UP001610563">
    <property type="component" value="Unassembled WGS sequence"/>
</dbReference>
<dbReference type="InterPro" id="IPR029058">
    <property type="entry name" value="AB_hydrolase_fold"/>
</dbReference>
<dbReference type="Pfam" id="PF12697">
    <property type="entry name" value="Abhydrolase_6"/>
    <property type="match status" value="1"/>
</dbReference>
<feature type="domain" description="AB hydrolase-1" evidence="2">
    <location>
        <begin position="78"/>
        <end position="354"/>
    </location>
</feature>
<dbReference type="InterPro" id="IPR000073">
    <property type="entry name" value="AB_hydrolase_1"/>
</dbReference>
<organism evidence="3 4">
    <name type="scientific">Aspergillus keveii</name>
    <dbReference type="NCBI Taxonomy" id="714993"/>
    <lineage>
        <taxon>Eukaryota</taxon>
        <taxon>Fungi</taxon>
        <taxon>Dikarya</taxon>
        <taxon>Ascomycota</taxon>
        <taxon>Pezizomycotina</taxon>
        <taxon>Eurotiomycetes</taxon>
        <taxon>Eurotiomycetidae</taxon>
        <taxon>Eurotiales</taxon>
        <taxon>Aspergillaceae</taxon>
        <taxon>Aspergillus</taxon>
        <taxon>Aspergillus subgen. Nidulantes</taxon>
    </lineage>
</organism>
<evidence type="ECO:0000256" key="1">
    <source>
        <dbReference type="SAM" id="MobiDB-lite"/>
    </source>
</evidence>
<accession>A0ABR4G1X6</accession>
<feature type="region of interest" description="Disordered" evidence="1">
    <location>
        <begin position="1"/>
        <end position="32"/>
    </location>
</feature>
<dbReference type="Gene3D" id="3.40.50.1820">
    <property type="entry name" value="alpha/beta hydrolase"/>
    <property type="match status" value="1"/>
</dbReference>
<keyword evidence="3" id="KW-0378">Hydrolase</keyword>
<protein>
    <submittedName>
        <fullName evidence="3">Alpha/beta hydrolase</fullName>
    </submittedName>
</protein>
<dbReference type="SUPFAM" id="SSF53474">
    <property type="entry name" value="alpha/beta-Hydrolases"/>
    <property type="match status" value="1"/>
</dbReference>